<evidence type="ECO:0000256" key="9">
    <source>
        <dbReference type="ARBA" id="ARBA00034808"/>
    </source>
</evidence>
<evidence type="ECO:0000313" key="16">
    <source>
        <dbReference type="Proteomes" id="UP001221763"/>
    </source>
</evidence>
<comment type="catalytic activity">
    <reaction evidence="10">
        <text>ATP + H2O = ADP + phosphate + H(+)</text>
        <dbReference type="Rhea" id="RHEA:13065"/>
        <dbReference type="ChEBI" id="CHEBI:15377"/>
        <dbReference type="ChEBI" id="CHEBI:15378"/>
        <dbReference type="ChEBI" id="CHEBI:30616"/>
        <dbReference type="ChEBI" id="CHEBI:43474"/>
        <dbReference type="ChEBI" id="CHEBI:456216"/>
        <dbReference type="EC" id="5.6.2.4"/>
    </reaction>
</comment>
<feature type="binding site" evidence="11">
    <location>
        <begin position="35"/>
        <end position="42"/>
    </location>
    <ligand>
        <name>ATP</name>
        <dbReference type="ChEBI" id="CHEBI:30616"/>
    </ligand>
</feature>
<evidence type="ECO:0000256" key="11">
    <source>
        <dbReference type="PROSITE-ProRule" id="PRU00560"/>
    </source>
</evidence>
<keyword evidence="7" id="KW-0413">Isomerase</keyword>
<feature type="coiled-coil region" evidence="12">
    <location>
        <begin position="517"/>
        <end position="544"/>
    </location>
</feature>
<dbReference type="InterPro" id="IPR013986">
    <property type="entry name" value="DExx_box_DNA_helicase_dom_sf"/>
</dbReference>
<comment type="caution">
    <text evidence="15">The sequence shown here is derived from an EMBL/GenBank/DDBJ whole genome shotgun (WGS) entry which is preliminary data.</text>
</comment>
<keyword evidence="16" id="KW-1185">Reference proteome</keyword>
<dbReference type="Proteomes" id="UP001221763">
    <property type="component" value="Unassembled WGS sequence"/>
</dbReference>
<name>A0ABT5L970_9MOLU</name>
<feature type="domain" description="UvrD-like helicase C-terminal" evidence="14">
    <location>
        <begin position="300"/>
        <end position="585"/>
    </location>
</feature>
<dbReference type="InterPro" id="IPR027417">
    <property type="entry name" value="P-loop_NTPase"/>
</dbReference>
<evidence type="ECO:0000256" key="1">
    <source>
        <dbReference type="ARBA" id="ARBA00009922"/>
    </source>
</evidence>
<keyword evidence="6" id="KW-0238">DNA-binding</keyword>
<keyword evidence="4 11" id="KW-0347">Helicase</keyword>
<dbReference type="InterPro" id="IPR014017">
    <property type="entry name" value="DNA_helicase_UvrD-like_C"/>
</dbReference>
<evidence type="ECO:0000256" key="6">
    <source>
        <dbReference type="ARBA" id="ARBA00023125"/>
    </source>
</evidence>
<keyword evidence="5 11" id="KW-0067">ATP-binding</keyword>
<evidence type="ECO:0000256" key="2">
    <source>
        <dbReference type="ARBA" id="ARBA00022741"/>
    </source>
</evidence>
<evidence type="ECO:0000256" key="7">
    <source>
        <dbReference type="ARBA" id="ARBA00023235"/>
    </source>
</evidence>
<comment type="similarity">
    <text evidence="1">Belongs to the helicase family. UvrD subfamily.</text>
</comment>
<dbReference type="PANTHER" id="PTHR11070:SF2">
    <property type="entry name" value="ATP-DEPENDENT DNA HELICASE SRS2"/>
    <property type="match status" value="1"/>
</dbReference>
<evidence type="ECO:0000259" key="13">
    <source>
        <dbReference type="PROSITE" id="PS51198"/>
    </source>
</evidence>
<accession>A0ABT5L970</accession>
<dbReference type="PROSITE" id="PS51198">
    <property type="entry name" value="UVRD_HELICASE_ATP_BIND"/>
    <property type="match status" value="1"/>
</dbReference>
<reference evidence="15 16" key="1">
    <citation type="journal article" date="2023" name="Plant">
        <title>Draft Genome Sequence Resource of CBPPT1, a 'Candidatus Phytoplasma trifolii'-Related Strain Associated with Potato Purple Top Disease in the Columbia Basin, U.S.A.</title>
        <authorList>
            <person name="Wei W."/>
            <person name="Shao J."/>
            <person name="Bottner-Parker K.D."/>
            <person name="Zhao Y."/>
        </authorList>
    </citation>
    <scope>NUCLEOTIDE SEQUENCE [LARGE SCALE GENOMIC DNA]</scope>
    <source>
        <strain evidence="15 16">CBPPT1</strain>
    </source>
</reference>
<dbReference type="InterPro" id="IPR014016">
    <property type="entry name" value="UvrD-like_ATP-bd"/>
</dbReference>
<feature type="domain" description="UvrD-like helicase ATP-binding" evidence="13">
    <location>
        <begin position="14"/>
        <end position="299"/>
    </location>
</feature>
<dbReference type="Gene3D" id="1.10.486.10">
    <property type="entry name" value="PCRA, domain 4"/>
    <property type="match status" value="1"/>
</dbReference>
<dbReference type="SUPFAM" id="SSF52540">
    <property type="entry name" value="P-loop containing nucleoside triphosphate hydrolases"/>
    <property type="match status" value="1"/>
</dbReference>
<dbReference type="Pfam" id="PF13361">
    <property type="entry name" value="UvrD_C"/>
    <property type="match status" value="1"/>
</dbReference>
<sequence length="737" mass="86643">MFEKWKKEMTKWLNNLNEQQKAAIETNKKAVYVHAGAGTGKTTTLTNKIIHLINELKIKGQNILVVTFTNNAAKELKERLKKMIEPHILPSLTISTFHSLGHLILRKYISYLDLSPSFFIADEQKKRQIIQEIIKNLKLDKELYKPKEIQKKISRMKTNKIKAEIYKELDLSKNRNVESFLTDKEEQILQLYNKNLKKNNFVDFDDLIIYPYKLLKNNSSIASFYQNKFTHILVDEFQDIDLIQYQLIKIIGQNNFAFVVGDPNQNIYSFRGADAICNKLFLENFKADIFYLKQNYRSTQNILDKANLLIKYNYHNKNNAFQTNLKTNLKNNTSEEGKKIHHYHYFNDAQKEAKFIVTEIKNLVNNKKYNYKDIAILYRSNNLYKEIENSLNIQDIPYVINKAIPLYNKKEIKDFISYLRVLYFLKNDSDFKRIINTPSRQIGKTTIQTLEQIANQKKISLFEAMDHVSDENKIKIKINNLKNIFQKLLNVFYDETKCNLSNVIFLIDEIIQYSNTLSKNKEENTKIKNNLTNLQKIFDEENKKQTQGTFLEKLIILLNKIILSSEKDNNNQDKILLSSIHKVKGLEFKVVFAIGWDNKISKYNKNNMSSGDNEIQEERRIAYVAITRAKELLYLTSSKYRFLEGQKVLREPVSFLKEMELSELEEQKNEDKNTENKHKYKKIFKNETIYKTGDKIIHKTFGKGLIISINKDVLTIIFSKDHGIKKILITHSSLEKI</sequence>
<proteinExistence type="inferred from homology"/>
<comment type="catalytic activity">
    <reaction evidence="8">
        <text>Couples ATP hydrolysis with the unwinding of duplex DNA by translocating in the 3'-5' direction.</text>
        <dbReference type="EC" id="5.6.2.4"/>
    </reaction>
</comment>
<organism evidence="15 16">
    <name type="scientific">Columbia Basin potato purple top phytoplasma</name>
    <dbReference type="NCBI Taxonomy" id="307134"/>
    <lineage>
        <taxon>Bacteria</taxon>
        <taxon>Bacillati</taxon>
        <taxon>Mycoplasmatota</taxon>
        <taxon>Mollicutes</taxon>
        <taxon>Acholeplasmatales</taxon>
        <taxon>Acholeplasmataceae</taxon>
        <taxon>Candidatus Phytoplasma</taxon>
        <taxon>16SrVI (Clover proliferation group)</taxon>
    </lineage>
</organism>
<dbReference type="PANTHER" id="PTHR11070">
    <property type="entry name" value="UVRD / RECB / PCRA DNA HELICASE FAMILY MEMBER"/>
    <property type="match status" value="1"/>
</dbReference>
<evidence type="ECO:0000256" key="5">
    <source>
        <dbReference type="ARBA" id="ARBA00022840"/>
    </source>
</evidence>
<protein>
    <recommendedName>
        <fullName evidence="9">DNA 3'-5' helicase</fullName>
        <ecNumber evidence="9">5.6.2.4</ecNumber>
    </recommendedName>
</protein>
<evidence type="ECO:0000256" key="8">
    <source>
        <dbReference type="ARBA" id="ARBA00034617"/>
    </source>
</evidence>
<evidence type="ECO:0000256" key="10">
    <source>
        <dbReference type="ARBA" id="ARBA00048988"/>
    </source>
</evidence>
<dbReference type="Pfam" id="PF00580">
    <property type="entry name" value="UvrD-helicase"/>
    <property type="match status" value="1"/>
</dbReference>
<evidence type="ECO:0000259" key="14">
    <source>
        <dbReference type="PROSITE" id="PS51217"/>
    </source>
</evidence>
<dbReference type="PROSITE" id="PS51217">
    <property type="entry name" value="UVRD_HELICASE_CTER"/>
    <property type="match status" value="1"/>
</dbReference>
<keyword evidence="2 11" id="KW-0547">Nucleotide-binding</keyword>
<dbReference type="GO" id="GO:0004386">
    <property type="term" value="F:helicase activity"/>
    <property type="evidence" value="ECO:0007669"/>
    <property type="project" value="UniProtKB-KW"/>
</dbReference>
<keyword evidence="3 11" id="KW-0378">Hydrolase</keyword>
<dbReference type="EC" id="5.6.2.4" evidence="9"/>
<dbReference type="EMBL" id="JANHJP010000001">
    <property type="protein sequence ID" value="MDC9031851.1"/>
    <property type="molecule type" value="Genomic_DNA"/>
</dbReference>
<dbReference type="Gene3D" id="1.10.10.160">
    <property type="match status" value="1"/>
</dbReference>
<evidence type="ECO:0000313" key="15">
    <source>
        <dbReference type="EMBL" id="MDC9031851.1"/>
    </source>
</evidence>
<keyword evidence="12" id="KW-0175">Coiled coil</keyword>
<evidence type="ECO:0000256" key="4">
    <source>
        <dbReference type="ARBA" id="ARBA00022806"/>
    </source>
</evidence>
<evidence type="ECO:0000256" key="3">
    <source>
        <dbReference type="ARBA" id="ARBA00022801"/>
    </source>
</evidence>
<dbReference type="InterPro" id="IPR000212">
    <property type="entry name" value="DNA_helicase_UvrD/REP"/>
</dbReference>
<dbReference type="Gene3D" id="3.40.50.300">
    <property type="entry name" value="P-loop containing nucleotide triphosphate hydrolases"/>
    <property type="match status" value="2"/>
</dbReference>
<gene>
    <name evidence="15" type="ORF">M8044_000070</name>
</gene>
<dbReference type="CDD" id="cd17932">
    <property type="entry name" value="DEXQc_UvrD"/>
    <property type="match status" value="1"/>
</dbReference>
<evidence type="ECO:0000256" key="12">
    <source>
        <dbReference type="SAM" id="Coils"/>
    </source>
</evidence>